<dbReference type="Ensembl" id="ENSAMXT00005003360.1">
    <property type="protein sequence ID" value="ENSAMXP00005002954.1"/>
    <property type="gene ID" value="ENSAMXG00005001819.1"/>
</dbReference>
<evidence type="ECO:0000313" key="1">
    <source>
        <dbReference type="Ensembl" id="ENSAMXP00005002954.1"/>
    </source>
</evidence>
<protein>
    <submittedName>
        <fullName evidence="1">Uncharacterized protein</fullName>
    </submittedName>
</protein>
<sequence>MDVSAVIEQMETGEQDAALAALQRYNQEECNKPLYKNNWCVCMFMVVMIVHSYK</sequence>
<dbReference type="Proteomes" id="UP000694621">
    <property type="component" value="Unplaced"/>
</dbReference>
<organism evidence="1 2">
    <name type="scientific">Astyanax mexicanus</name>
    <name type="common">Blind cave fish</name>
    <name type="synonym">Astyanax fasciatus mexicanus</name>
    <dbReference type="NCBI Taxonomy" id="7994"/>
    <lineage>
        <taxon>Eukaryota</taxon>
        <taxon>Metazoa</taxon>
        <taxon>Chordata</taxon>
        <taxon>Craniata</taxon>
        <taxon>Vertebrata</taxon>
        <taxon>Euteleostomi</taxon>
        <taxon>Actinopterygii</taxon>
        <taxon>Neopterygii</taxon>
        <taxon>Teleostei</taxon>
        <taxon>Ostariophysi</taxon>
        <taxon>Characiformes</taxon>
        <taxon>Characoidei</taxon>
        <taxon>Acestrorhamphidae</taxon>
        <taxon>Acestrorhamphinae</taxon>
        <taxon>Astyanax</taxon>
    </lineage>
</organism>
<evidence type="ECO:0000313" key="2">
    <source>
        <dbReference type="Proteomes" id="UP000694621"/>
    </source>
</evidence>
<reference evidence="1" key="1">
    <citation type="submission" date="2025-08" db="UniProtKB">
        <authorList>
            <consortium name="Ensembl"/>
        </authorList>
    </citation>
    <scope>IDENTIFICATION</scope>
</reference>
<dbReference type="AlphaFoldDB" id="A0A8B9GRZ1"/>
<proteinExistence type="predicted"/>
<name>A0A8B9GRZ1_ASTMX</name>
<accession>A0A8B9GRZ1</accession>